<dbReference type="EMBL" id="ALNZ01000025">
    <property type="protein sequence ID" value="EKV57145.1"/>
    <property type="molecule type" value="Genomic_DNA"/>
</dbReference>
<reference evidence="1 2" key="1">
    <citation type="submission" date="2012-07" db="EMBL/GenBank/DDBJ databases">
        <title>Genome sequence of Brachyspira sp. 30446, isolated from a pig with mucohaemorrhagic colitis.</title>
        <authorList>
            <person name="Rubin J.E."/>
            <person name="Fernando C."/>
            <person name="Harding J.C.S."/>
            <person name="Hill J.E."/>
        </authorList>
    </citation>
    <scope>NUCLEOTIDE SEQUENCE [LARGE SCALE GENOMIC DNA]</scope>
    <source>
        <strain evidence="1 2">30446</strain>
    </source>
</reference>
<dbReference type="AlphaFoldDB" id="A0A2U4EW37"/>
<dbReference type="GeneID" id="66489169"/>
<evidence type="ECO:0000313" key="2">
    <source>
        <dbReference type="Proteomes" id="UP000011663"/>
    </source>
</evidence>
<dbReference type="Proteomes" id="UP000011663">
    <property type="component" value="Unassembled WGS sequence"/>
</dbReference>
<dbReference type="RefSeq" id="WP_008723683.1">
    <property type="nucleotide sequence ID" value="NZ_JH994111.1"/>
</dbReference>
<gene>
    <name evidence="1" type="ORF">A966_06745</name>
</gene>
<accession>A0A2U4EW37</accession>
<comment type="caution">
    <text evidence="1">The sequence shown here is derived from an EMBL/GenBank/DDBJ whole genome shotgun (WGS) entry which is preliminary data.</text>
</comment>
<evidence type="ECO:0000313" key="1">
    <source>
        <dbReference type="EMBL" id="EKV57145.1"/>
    </source>
</evidence>
<proteinExistence type="predicted"/>
<organism evidence="1 2">
    <name type="scientific">Brachyspira hampsonii 30446</name>
    <dbReference type="NCBI Taxonomy" id="1289135"/>
    <lineage>
        <taxon>Bacteria</taxon>
        <taxon>Pseudomonadati</taxon>
        <taxon>Spirochaetota</taxon>
        <taxon>Spirochaetia</taxon>
        <taxon>Brachyspirales</taxon>
        <taxon>Brachyspiraceae</taxon>
        <taxon>Brachyspira</taxon>
    </lineage>
</organism>
<name>A0A2U4EW37_9SPIR</name>
<sequence length="49" mass="5669">MKINASVSVNNAAAGTTAQEYYLLQRLYSTTWYQSEEDYDDGRLDLFQK</sequence>
<protein>
    <submittedName>
        <fullName evidence="1">Uncharacterized protein</fullName>
    </submittedName>
</protein>
<dbReference type="OrthoDB" id="307575at2"/>